<comment type="caution">
    <text evidence="1">The sequence shown here is derived from an EMBL/GenBank/DDBJ whole genome shotgun (WGS) entry which is preliminary data.</text>
</comment>
<keyword evidence="2" id="KW-1185">Reference proteome</keyword>
<protein>
    <submittedName>
        <fullName evidence="1">Uncharacterized protein</fullName>
    </submittedName>
</protein>
<reference evidence="1 2" key="1">
    <citation type="submission" date="2016-08" db="EMBL/GenBank/DDBJ databases">
        <title>Hymenobacter coccineus sp. nov., Hymenobacter lapidarius sp. nov. and Hymenobacter glacialis sp. nov., isolated from Antarctic soil.</title>
        <authorList>
            <person name="Sedlacek I."/>
            <person name="Kralova S."/>
            <person name="Kyrova K."/>
            <person name="Maslanova I."/>
            <person name="Stankova E."/>
            <person name="Vrbovska V."/>
            <person name="Nemec M."/>
            <person name="Bartak M."/>
            <person name="Svec P."/>
            <person name="Busse H.-J."/>
            <person name="Pantucek R."/>
        </authorList>
    </citation>
    <scope>NUCLEOTIDE SEQUENCE [LARGE SCALE GENOMIC DNA]</scope>
    <source>
        <strain evidence="1 2">CCM 8643</strain>
    </source>
</reference>
<evidence type="ECO:0000313" key="2">
    <source>
        <dbReference type="Proteomes" id="UP000176294"/>
    </source>
</evidence>
<dbReference type="OrthoDB" id="9157032at2"/>
<dbReference type="Pfam" id="PF22535">
    <property type="entry name" value="DUF7003"/>
    <property type="match status" value="1"/>
</dbReference>
<organism evidence="1 2">
    <name type="scientific">Hymenobacter lapidarius</name>
    <dbReference type="NCBI Taxonomy" id="1908237"/>
    <lineage>
        <taxon>Bacteria</taxon>
        <taxon>Pseudomonadati</taxon>
        <taxon>Bacteroidota</taxon>
        <taxon>Cytophagia</taxon>
        <taxon>Cytophagales</taxon>
        <taxon>Hymenobacteraceae</taxon>
        <taxon>Hymenobacter</taxon>
    </lineage>
</organism>
<gene>
    <name evidence="1" type="ORF">BEN47_01010</name>
</gene>
<dbReference type="InterPro" id="IPR054272">
    <property type="entry name" value="DUF7003"/>
</dbReference>
<evidence type="ECO:0000313" key="1">
    <source>
        <dbReference type="EMBL" id="OGX87765.1"/>
    </source>
</evidence>
<dbReference type="EMBL" id="MDZB01000074">
    <property type="protein sequence ID" value="OGX87765.1"/>
    <property type="molecule type" value="Genomic_DNA"/>
</dbReference>
<name>A0A1G1TA69_9BACT</name>
<proteinExistence type="predicted"/>
<sequence length="268" mass="30986">MRYHLNHPYTYLIDTRLNLFRSDEDWAIAAEIVGYNPRGGGIELNIYYHGNCLIDLEQYNNRYVNNYAVYPIDEESFQKAAPDGLLSPASQSLLVRGVQLKLSHDKSEYQRAGIELVEFEPDRISMEEVGRLLIIQNEALFRATDAELYKSIPQQLEKILVLDEWYHKDFNVGPQKVMSANDITATFELNQQNSGLQGMTQADFAAMIRAQEERMGQFEYEEWETARPSSYETWQQIAKVLITGDISHYYPTQTPNTHWSNWPESGSL</sequence>
<dbReference type="AlphaFoldDB" id="A0A1G1TA69"/>
<dbReference type="Proteomes" id="UP000176294">
    <property type="component" value="Unassembled WGS sequence"/>
</dbReference>
<accession>A0A1G1TA69</accession>